<evidence type="ECO:0000313" key="4">
    <source>
        <dbReference type="Proteomes" id="UP000005240"/>
    </source>
</evidence>
<reference evidence="3 4" key="3">
    <citation type="journal article" date="2017" name="G3 (Bethesda)">
        <title>Comparative analysis highlights variable genome content of wheat rusts and divergence of the mating loci.</title>
        <authorList>
            <person name="Cuomo C.A."/>
            <person name="Bakkeren G."/>
            <person name="Khalil H.B."/>
            <person name="Panwar V."/>
            <person name="Joly D."/>
            <person name="Linning R."/>
            <person name="Sakthikumar S."/>
            <person name="Song X."/>
            <person name="Adiconis X."/>
            <person name="Fan L."/>
            <person name="Goldberg J.M."/>
            <person name="Levin J.Z."/>
            <person name="Young S."/>
            <person name="Zeng Q."/>
            <person name="Anikster Y."/>
            <person name="Bruce M."/>
            <person name="Wang M."/>
            <person name="Yin C."/>
            <person name="McCallum B."/>
            <person name="Szabo L.J."/>
            <person name="Hulbert S."/>
            <person name="Chen X."/>
            <person name="Fellers J.P."/>
        </authorList>
    </citation>
    <scope>NUCLEOTIDE SEQUENCE</scope>
    <source>
        <strain evidence="4">Isolate 1-1 / race 1 (BBBD)</strain>
        <strain evidence="3">isolate 1-1 / race 1 (BBBD)</strain>
    </source>
</reference>
<dbReference type="EMBL" id="ADAS02000546">
    <property type="protein sequence ID" value="OAV87182.1"/>
    <property type="molecule type" value="Genomic_DNA"/>
</dbReference>
<name>A0A180G416_PUCT1</name>
<protein>
    <submittedName>
        <fullName evidence="2 3">Uncharacterized protein</fullName>
    </submittedName>
</protein>
<dbReference type="AlphaFoldDB" id="A0A180G416"/>
<dbReference type="VEuPathDB" id="FungiDB:PTTG_11803"/>
<dbReference type="EnsemblFungi" id="PTTG_11803-t43_1">
    <property type="protein sequence ID" value="PTTG_11803-t43_1-p1"/>
    <property type="gene ID" value="PTTG_11803"/>
</dbReference>
<proteinExistence type="predicted"/>
<evidence type="ECO:0000313" key="2">
    <source>
        <dbReference type="EMBL" id="OAV87182.1"/>
    </source>
</evidence>
<gene>
    <name evidence="2" type="ORF">PTTG_11803</name>
</gene>
<accession>A0A180G416</accession>
<feature type="region of interest" description="Disordered" evidence="1">
    <location>
        <begin position="103"/>
        <end position="163"/>
    </location>
</feature>
<dbReference type="OrthoDB" id="10502950at2759"/>
<reference evidence="2" key="1">
    <citation type="submission" date="2009-11" db="EMBL/GenBank/DDBJ databases">
        <authorList>
            <consortium name="The Broad Institute Genome Sequencing Platform"/>
            <person name="Ward D."/>
            <person name="Feldgarden M."/>
            <person name="Earl A."/>
            <person name="Young S.K."/>
            <person name="Zeng Q."/>
            <person name="Koehrsen M."/>
            <person name="Alvarado L."/>
            <person name="Berlin A."/>
            <person name="Bochicchio J."/>
            <person name="Borenstein D."/>
            <person name="Chapman S.B."/>
            <person name="Chen Z."/>
            <person name="Engels R."/>
            <person name="Freedman E."/>
            <person name="Gellesch M."/>
            <person name="Goldberg J."/>
            <person name="Griggs A."/>
            <person name="Gujja S."/>
            <person name="Heilman E."/>
            <person name="Heiman D."/>
            <person name="Hepburn T."/>
            <person name="Howarth C."/>
            <person name="Jen D."/>
            <person name="Larson L."/>
            <person name="Lewis B."/>
            <person name="Mehta T."/>
            <person name="Park D."/>
            <person name="Pearson M."/>
            <person name="Roberts A."/>
            <person name="Saif S."/>
            <person name="Shea T."/>
            <person name="Shenoy N."/>
            <person name="Sisk P."/>
            <person name="Stolte C."/>
            <person name="Sykes S."/>
            <person name="Thomson T."/>
            <person name="Walk T."/>
            <person name="White J."/>
            <person name="Yandava C."/>
            <person name="Izard J."/>
            <person name="Baranova O.V."/>
            <person name="Blanton J.M."/>
            <person name="Tanner A.C."/>
            <person name="Dewhirst F.E."/>
            <person name="Haas B."/>
            <person name="Nusbaum C."/>
            <person name="Birren B."/>
        </authorList>
    </citation>
    <scope>NUCLEOTIDE SEQUENCE [LARGE SCALE GENOMIC DNA]</scope>
    <source>
        <strain evidence="2">1-1 BBBD Race 1</strain>
    </source>
</reference>
<reference evidence="3" key="4">
    <citation type="submission" date="2025-05" db="UniProtKB">
        <authorList>
            <consortium name="EnsemblFungi"/>
        </authorList>
    </citation>
    <scope>IDENTIFICATION</scope>
    <source>
        <strain evidence="3">isolate 1-1 / race 1 (BBBD)</strain>
    </source>
</reference>
<feature type="compositionally biased region" description="Low complexity" evidence="1">
    <location>
        <begin position="112"/>
        <end position="128"/>
    </location>
</feature>
<keyword evidence="4" id="KW-1185">Reference proteome</keyword>
<organism evidence="2">
    <name type="scientific">Puccinia triticina (isolate 1-1 / race 1 (BBBD))</name>
    <name type="common">Brown leaf rust fungus</name>
    <dbReference type="NCBI Taxonomy" id="630390"/>
    <lineage>
        <taxon>Eukaryota</taxon>
        <taxon>Fungi</taxon>
        <taxon>Dikarya</taxon>
        <taxon>Basidiomycota</taxon>
        <taxon>Pucciniomycotina</taxon>
        <taxon>Pucciniomycetes</taxon>
        <taxon>Pucciniales</taxon>
        <taxon>Pucciniaceae</taxon>
        <taxon>Puccinia</taxon>
    </lineage>
</organism>
<dbReference type="Proteomes" id="UP000005240">
    <property type="component" value="Unassembled WGS sequence"/>
</dbReference>
<sequence length="194" mass="21427">MRFLITRFLSLQVITAYYLNLTYYRAIRVLPPRQYAVKNETSSNDTVLDSCLQSVKPDGSDSMNLTDVARTYCADDKNISTLYGQVQSKNGFVPGLGNATLDHGSLEMGKMSDSNISDSSEQSSTSINANPKDESPETASTMDPLSEMIGEGNESEGRQMPEMEKYRMCGTNSTSHKVIDRICQGDEDPLIELP</sequence>
<evidence type="ECO:0000313" key="3">
    <source>
        <dbReference type="EnsemblFungi" id="PTTG_11803-t43_1-p1"/>
    </source>
</evidence>
<reference evidence="2" key="2">
    <citation type="submission" date="2016-05" db="EMBL/GenBank/DDBJ databases">
        <title>Comparative analysis highlights variable genome content of wheat rusts and divergence of the mating loci.</title>
        <authorList>
            <person name="Cuomo C.A."/>
            <person name="Bakkeren G."/>
            <person name="Szabo L."/>
            <person name="Khalil H."/>
            <person name="Joly D."/>
            <person name="Goldberg J."/>
            <person name="Young S."/>
            <person name="Zeng Q."/>
            <person name="Fellers J."/>
        </authorList>
    </citation>
    <scope>NUCLEOTIDE SEQUENCE [LARGE SCALE GENOMIC DNA]</scope>
    <source>
        <strain evidence="2">1-1 BBBD Race 1</strain>
    </source>
</reference>
<evidence type="ECO:0000256" key="1">
    <source>
        <dbReference type="SAM" id="MobiDB-lite"/>
    </source>
</evidence>